<dbReference type="InterPro" id="IPR032675">
    <property type="entry name" value="LRR_dom_sf"/>
</dbReference>
<dbReference type="EMBL" id="LJSK01000036">
    <property type="protein sequence ID" value="KPI88919.1"/>
    <property type="molecule type" value="Genomic_DNA"/>
</dbReference>
<dbReference type="GO" id="GO:0005634">
    <property type="term" value="C:nucleus"/>
    <property type="evidence" value="ECO:0007669"/>
    <property type="project" value="TreeGrafter"/>
</dbReference>
<protein>
    <recommendedName>
        <fullName evidence="6">Leucine-rich repeat protein (LRRP)</fullName>
    </recommendedName>
</protein>
<dbReference type="GO" id="GO:0006913">
    <property type="term" value="P:nucleocytoplasmic transport"/>
    <property type="evidence" value="ECO:0007669"/>
    <property type="project" value="TreeGrafter"/>
</dbReference>
<dbReference type="OrthoDB" id="120976at2759"/>
<keyword evidence="2" id="KW-0433">Leucine-rich repeat</keyword>
<proteinExistence type="predicted"/>
<organism evidence="4 5">
    <name type="scientific">Leptomonas seymouri</name>
    <dbReference type="NCBI Taxonomy" id="5684"/>
    <lineage>
        <taxon>Eukaryota</taxon>
        <taxon>Discoba</taxon>
        <taxon>Euglenozoa</taxon>
        <taxon>Kinetoplastea</taxon>
        <taxon>Metakinetoplastina</taxon>
        <taxon>Trypanosomatida</taxon>
        <taxon>Trypanosomatidae</taxon>
        <taxon>Leishmaniinae</taxon>
        <taxon>Leptomonas</taxon>
    </lineage>
</organism>
<dbReference type="Proteomes" id="UP000038009">
    <property type="component" value="Unassembled WGS sequence"/>
</dbReference>
<dbReference type="VEuPathDB" id="TriTrypDB:Lsey_0036_0130"/>
<evidence type="ECO:0008006" key="6">
    <source>
        <dbReference type="Google" id="ProtNLM"/>
    </source>
</evidence>
<gene>
    <name evidence="4" type="ORF">ABL78_1964</name>
</gene>
<dbReference type="Pfam" id="PF13516">
    <property type="entry name" value="LRR_6"/>
    <property type="match status" value="2"/>
</dbReference>
<evidence type="ECO:0000256" key="1">
    <source>
        <dbReference type="ARBA" id="ARBA00022468"/>
    </source>
</evidence>
<dbReference type="AlphaFoldDB" id="A0A0N0P7L1"/>
<keyword evidence="3" id="KW-0677">Repeat</keyword>
<dbReference type="GO" id="GO:0005829">
    <property type="term" value="C:cytosol"/>
    <property type="evidence" value="ECO:0007669"/>
    <property type="project" value="TreeGrafter"/>
</dbReference>
<dbReference type="GO" id="GO:0005096">
    <property type="term" value="F:GTPase activator activity"/>
    <property type="evidence" value="ECO:0007669"/>
    <property type="project" value="UniProtKB-KW"/>
</dbReference>
<evidence type="ECO:0000313" key="4">
    <source>
        <dbReference type="EMBL" id="KPI88919.1"/>
    </source>
</evidence>
<name>A0A0N0P7L1_LEPSE</name>
<dbReference type="InterPro" id="IPR027038">
    <property type="entry name" value="RanGap"/>
</dbReference>
<comment type="caution">
    <text evidence="4">The sequence shown here is derived from an EMBL/GenBank/DDBJ whole genome shotgun (WGS) entry which is preliminary data.</text>
</comment>
<dbReference type="GO" id="GO:0048471">
    <property type="term" value="C:perinuclear region of cytoplasm"/>
    <property type="evidence" value="ECO:0007669"/>
    <property type="project" value="TreeGrafter"/>
</dbReference>
<accession>A0A0N0P7L1</accession>
<dbReference type="OMA" id="CYLGNCG"/>
<dbReference type="SMART" id="SM00368">
    <property type="entry name" value="LRR_RI"/>
    <property type="match status" value="9"/>
</dbReference>
<evidence type="ECO:0000256" key="2">
    <source>
        <dbReference type="ARBA" id="ARBA00022614"/>
    </source>
</evidence>
<sequence length="522" mass="55448">MTAVVKPTLSSTSASLPMLAQASTIDPLSLVQQDPLHIDFSAFPTALSDHENLQCLTTHLLQFGAVESLNLSNTTAEAEVVDQLVRAAEAGGVSQLAHLSLCASRVHPLQLEHLLKVLKTRAPLLTSLDVSGNNLGDTAVEALVQWIPASLKSLRVSSNSFSAAAVTQLLQALAKANLPALTELDLSGNKFDEKTCQALHVLLTTTEARTSLKTLCLAHCGLDDASAPCVAEALHTSAVEVLDISENDCLLCFALELEASRPISLPASLRVLSLADNPCRRTAVSGLAQSLRGCRDRLEGLFLSHTLMGDASLAALLSGAGALPALRVLDLSHSGLTYRSGKVLSQQLPVATQLEELRLANNMLEVEGVMDFASGLERMCRLTYLDLSSCYLGNCGAVAVVTSLLRSCTPVECLDLSDNGINDAGFRDVCNLLSRLTCPKLRHLGVSKNACTKDACSSLMEMMRGRQSACHVVADETPLEELASSSGSRNNNSPSPSSMTISLQKCFSMLKTNAKDEALRCP</sequence>
<dbReference type="PANTHER" id="PTHR24113">
    <property type="entry name" value="RAN GTPASE-ACTIVATING PROTEIN 1"/>
    <property type="match status" value="1"/>
</dbReference>
<evidence type="ECO:0000313" key="5">
    <source>
        <dbReference type="Proteomes" id="UP000038009"/>
    </source>
</evidence>
<dbReference type="Gene3D" id="3.80.10.10">
    <property type="entry name" value="Ribonuclease Inhibitor"/>
    <property type="match status" value="2"/>
</dbReference>
<dbReference type="PANTHER" id="PTHR24113:SF12">
    <property type="entry name" value="RAN GTPASE-ACTIVATING PROTEIN 1"/>
    <property type="match status" value="1"/>
</dbReference>
<dbReference type="SUPFAM" id="SSF52047">
    <property type="entry name" value="RNI-like"/>
    <property type="match status" value="2"/>
</dbReference>
<keyword evidence="1" id="KW-0343">GTPase activation</keyword>
<reference evidence="4 5" key="1">
    <citation type="journal article" date="2015" name="PLoS Pathog.">
        <title>Leptomonas seymouri: Adaptations to the Dixenous Life Cycle Analyzed by Genome Sequencing, Transcriptome Profiling and Co-infection with Leishmania donovani.</title>
        <authorList>
            <person name="Kraeva N."/>
            <person name="Butenko A."/>
            <person name="Hlavacova J."/>
            <person name="Kostygov A."/>
            <person name="Myskova J."/>
            <person name="Grybchuk D."/>
            <person name="Lestinova T."/>
            <person name="Votypka J."/>
            <person name="Volf P."/>
            <person name="Opperdoes F."/>
            <person name="Flegontov P."/>
            <person name="Lukes J."/>
            <person name="Yurchenko V."/>
        </authorList>
    </citation>
    <scope>NUCLEOTIDE SEQUENCE [LARGE SCALE GENOMIC DNA]</scope>
    <source>
        <strain evidence="4 5">ATCC 30220</strain>
    </source>
</reference>
<evidence type="ECO:0000256" key="3">
    <source>
        <dbReference type="ARBA" id="ARBA00022737"/>
    </source>
</evidence>
<dbReference type="GO" id="GO:0031267">
    <property type="term" value="F:small GTPase binding"/>
    <property type="evidence" value="ECO:0007669"/>
    <property type="project" value="TreeGrafter"/>
</dbReference>
<dbReference type="InterPro" id="IPR001611">
    <property type="entry name" value="Leu-rich_rpt"/>
</dbReference>
<keyword evidence="5" id="KW-1185">Reference proteome</keyword>